<dbReference type="KEGG" id="samb:SAM23877_6173"/>
<reference evidence="2" key="1">
    <citation type="journal article" date="2015" name="J. Biotechnol.">
        <title>Complete genome sequence of Streptomyces ambofaciens ATCC 23877, the spiramycin producer.</title>
        <authorList>
            <person name="Thibessard A."/>
            <person name="Haas D."/>
            <person name="Gerbaud C."/>
            <person name="Aigle B."/>
            <person name="Lautru S."/>
            <person name="Pernodet J.L."/>
            <person name="Leblond P."/>
        </authorList>
    </citation>
    <scope>NUCLEOTIDE SEQUENCE [LARGE SCALE GENOMIC DNA]</scope>
    <source>
        <strain evidence="2">ATCC 23877 / 3486 / DSM 40053 / JCM 4204 / NBRC 12836 / NRRL B-2516</strain>
    </source>
</reference>
<protein>
    <submittedName>
        <fullName evidence="1">Uncharacterized protein</fullName>
    </submittedName>
</protein>
<dbReference type="Proteomes" id="UP000061018">
    <property type="component" value="Chromosome"/>
</dbReference>
<dbReference type="EMBL" id="CP012382">
    <property type="protein sequence ID" value="AKZ59218.1"/>
    <property type="molecule type" value="Genomic_DNA"/>
</dbReference>
<proteinExistence type="predicted"/>
<evidence type="ECO:0000313" key="2">
    <source>
        <dbReference type="Proteomes" id="UP000061018"/>
    </source>
</evidence>
<dbReference type="AlphaFoldDB" id="A0A0K2B1Y7"/>
<evidence type="ECO:0000313" key="1">
    <source>
        <dbReference type="EMBL" id="AKZ59218.1"/>
    </source>
</evidence>
<dbReference type="InterPro" id="IPR045638">
    <property type="entry name" value="DUF6409"/>
</dbReference>
<gene>
    <name evidence="1" type="ORF">SAM23877_6173</name>
</gene>
<dbReference type="RefSeq" id="WP_053139542.1">
    <property type="nucleotide sequence ID" value="NZ_CP012382.1"/>
</dbReference>
<organism evidence="1 2">
    <name type="scientific">Streptomyces ambofaciens (strain ATCC 23877 / 3486 / DSM 40053 / JCM 4204 / NBRC 12836 / NRRL B-2516)</name>
    <dbReference type="NCBI Taxonomy" id="278992"/>
    <lineage>
        <taxon>Bacteria</taxon>
        <taxon>Bacillati</taxon>
        <taxon>Actinomycetota</taxon>
        <taxon>Actinomycetes</taxon>
        <taxon>Kitasatosporales</taxon>
        <taxon>Streptomycetaceae</taxon>
        <taxon>Streptomyces</taxon>
    </lineage>
</organism>
<dbReference type="Pfam" id="PF19947">
    <property type="entry name" value="DUF6409"/>
    <property type="match status" value="1"/>
</dbReference>
<sequence length="111" mass="12094">MNATTNTIEAGTIVRAPRVVATVSTGVRKGLVVDTFGDSAFLVWFYGAGDAKTETRLVMKREMTEVGSVGDLSERMLSRLLGGMTEDGPARAMGFKIHRLRAQLRSARRGY</sequence>
<name>A0A0K2B1Y7_STRA7</name>
<accession>A0A0K2B1Y7</accession>